<organism evidence="1 2">
    <name type="scientific">Streptomyces tardus</name>
    <dbReference type="NCBI Taxonomy" id="2780544"/>
    <lineage>
        <taxon>Bacteria</taxon>
        <taxon>Bacillati</taxon>
        <taxon>Actinomycetota</taxon>
        <taxon>Actinomycetes</taxon>
        <taxon>Kitasatosporales</taxon>
        <taxon>Streptomycetaceae</taxon>
        <taxon>Streptomyces</taxon>
    </lineage>
</organism>
<comment type="caution">
    <text evidence="1">The sequence shown here is derived from an EMBL/GenBank/DDBJ whole genome shotgun (WGS) entry which is preliminary data.</text>
</comment>
<accession>A0A949JI20</accession>
<dbReference type="SUPFAM" id="SSF54427">
    <property type="entry name" value="NTF2-like"/>
    <property type="match status" value="1"/>
</dbReference>
<evidence type="ECO:0000313" key="2">
    <source>
        <dbReference type="Proteomes" id="UP000694501"/>
    </source>
</evidence>
<dbReference type="Proteomes" id="UP000694501">
    <property type="component" value="Unassembled WGS sequence"/>
</dbReference>
<gene>
    <name evidence="1" type="ORF">JGS22_023530</name>
</gene>
<keyword evidence="2" id="KW-1185">Reference proteome</keyword>
<name>A0A949JI20_9ACTN</name>
<evidence type="ECO:0000313" key="1">
    <source>
        <dbReference type="EMBL" id="MBU7600518.1"/>
    </source>
</evidence>
<sequence>MTFRTDIPTESVTGHAPTEEELCTLREWFTHYDACAARGETAKLAELAHFPLNLVTDDSSGTPWCGQWSREQYLSVMGEVMGGGDDVAFEATRTPFFLGGSLAVVFTRSTMTAAGVSYQLDYADILVRTPEGWRFQTMVQSGWGEMMAQGAA</sequence>
<dbReference type="RefSeq" id="WP_211038422.1">
    <property type="nucleotide sequence ID" value="NZ_JAELVF020000004.1"/>
</dbReference>
<dbReference type="AlphaFoldDB" id="A0A949JI20"/>
<reference evidence="1" key="1">
    <citation type="submission" date="2021-06" db="EMBL/GenBank/DDBJ databases">
        <title>Sequencing of actinobacteria type strains.</title>
        <authorList>
            <person name="Nguyen G.-S."/>
            <person name="Wentzel A."/>
        </authorList>
    </citation>
    <scope>NUCLEOTIDE SEQUENCE</scope>
    <source>
        <strain evidence="1">P38-E01</strain>
    </source>
</reference>
<dbReference type="InterPro" id="IPR032710">
    <property type="entry name" value="NTF2-like_dom_sf"/>
</dbReference>
<proteinExistence type="predicted"/>
<dbReference type="EMBL" id="JAELVF020000004">
    <property type="protein sequence ID" value="MBU7600518.1"/>
    <property type="molecule type" value="Genomic_DNA"/>
</dbReference>
<protein>
    <submittedName>
        <fullName evidence="1">Nuclear transport factor 2 family protein</fullName>
    </submittedName>
</protein>